<dbReference type="Pfam" id="PF00076">
    <property type="entry name" value="RRM_1"/>
    <property type="match status" value="1"/>
</dbReference>
<feature type="compositionally biased region" description="Polar residues" evidence="9">
    <location>
        <begin position="611"/>
        <end position="625"/>
    </location>
</feature>
<evidence type="ECO:0000313" key="11">
    <source>
        <dbReference type="EMBL" id="KAK2154224.1"/>
    </source>
</evidence>
<accession>A0AAD9N4Q4</accession>
<dbReference type="EMBL" id="JAODUP010000274">
    <property type="protein sequence ID" value="KAK2154224.1"/>
    <property type="molecule type" value="Genomic_DNA"/>
</dbReference>
<evidence type="ECO:0000256" key="9">
    <source>
        <dbReference type="SAM" id="MobiDB-lite"/>
    </source>
</evidence>
<evidence type="ECO:0000256" key="4">
    <source>
        <dbReference type="ARBA" id="ARBA00023015"/>
    </source>
</evidence>
<dbReference type="PANTHER" id="PTHR15528">
    <property type="entry name" value="PEROXISOME PROLIFERATOR ACTIVATED RECEPTOR GAMMA COACTIVATOR 1 PGC-1 -RELATED"/>
    <property type="match status" value="1"/>
</dbReference>
<feature type="compositionally biased region" description="Low complexity" evidence="9">
    <location>
        <begin position="888"/>
        <end position="900"/>
    </location>
</feature>
<keyword evidence="4" id="KW-0805">Transcription regulation</keyword>
<dbReference type="Proteomes" id="UP001208570">
    <property type="component" value="Unassembled WGS sequence"/>
</dbReference>
<feature type="region of interest" description="Disordered" evidence="9">
    <location>
        <begin position="888"/>
        <end position="956"/>
    </location>
</feature>
<feature type="region of interest" description="Disordered" evidence="9">
    <location>
        <begin position="546"/>
        <end position="636"/>
    </location>
</feature>
<dbReference type="PROSITE" id="PS50102">
    <property type="entry name" value="RRM"/>
    <property type="match status" value="1"/>
</dbReference>
<feature type="compositionally biased region" description="Polar residues" evidence="9">
    <location>
        <begin position="757"/>
        <end position="769"/>
    </location>
</feature>
<dbReference type="InterPro" id="IPR034605">
    <property type="entry name" value="PGC-1"/>
</dbReference>
<protein>
    <recommendedName>
        <fullName evidence="10">RRM domain-containing protein</fullName>
    </recommendedName>
</protein>
<keyword evidence="12" id="KW-1185">Reference proteome</keyword>
<organism evidence="11 12">
    <name type="scientific">Paralvinella palmiformis</name>
    <dbReference type="NCBI Taxonomy" id="53620"/>
    <lineage>
        <taxon>Eukaryota</taxon>
        <taxon>Metazoa</taxon>
        <taxon>Spiralia</taxon>
        <taxon>Lophotrochozoa</taxon>
        <taxon>Annelida</taxon>
        <taxon>Polychaeta</taxon>
        <taxon>Sedentaria</taxon>
        <taxon>Canalipalpata</taxon>
        <taxon>Terebellida</taxon>
        <taxon>Terebelliformia</taxon>
        <taxon>Alvinellidae</taxon>
        <taxon>Paralvinella</taxon>
    </lineage>
</organism>
<feature type="compositionally biased region" description="Low complexity" evidence="9">
    <location>
        <begin position="557"/>
        <end position="567"/>
    </location>
</feature>
<feature type="compositionally biased region" description="Low complexity" evidence="9">
    <location>
        <begin position="409"/>
        <end position="419"/>
    </location>
</feature>
<keyword evidence="6" id="KW-0804">Transcription</keyword>
<evidence type="ECO:0000256" key="2">
    <source>
        <dbReference type="ARBA" id="ARBA00022553"/>
    </source>
</evidence>
<feature type="region of interest" description="Disordered" evidence="9">
    <location>
        <begin position="655"/>
        <end position="674"/>
    </location>
</feature>
<dbReference type="Gene3D" id="2.160.20.120">
    <property type="match status" value="1"/>
</dbReference>
<feature type="compositionally biased region" description="Low complexity" evidence="9">
    <location>
        <begin position="441"/>
        <end position="454"/>
    </location>
</feature>
<keyword evidence="3 8" id="KW-0694">RNA-binding</keyword>
<dbReference type="InterPro" id="IPR000504">
    <property type="entry name" value="RRM_dom"/>
</dbReference>
<dbReference type="GO" id="GO:0003723">
    <property type="term" value="F:RNA binding"/>
    <property type="evidence" value="ECO:0007669"/>
    <property type="project" value="UniProtKB-UniRule"/>
</dbReference>
<dbReference type="GO" id="GO:0045944">
    <property type="term" value="P:positive regulation of transcription by RNA polymerase II"/>
    <property type="evidence" value="ECO:0007669"/>
    <property type="project" value="TreeGrafter"/>
</dbReference>
<keyword evidence="5" id="KW-0010">Activator</keyword>
<name>A0AAD9N4Q4_9ANNE</name>
<dbReference type="InterPro" id="IPR035979">
    <property type="entry name" value="RBD_domain_sf"/>
</dbReference>
<feature type="region of interest" description="Disordered" evidence="9">
    <location>
        <begin position="752"/>
        <end position="796"/>
    </location>
</feature>
<sequence>METLEVLPSSDSTDEKHVNKQPPFDWTFISDDDVLSRDDFLHFSVGDVSASVDLPMVSCIAESGLEEMFQTGSGLQTKDATCTLAQLLTSSSPISMPLSSVTHGCKMPIVPDSVMIEGEPFNNGLVVPSSSQTVSAHTLSTASTLVQILQKGNTAVANQNTALESHVILSYGSEDGVCLSDTNICGANDTIILSGAVAKAMVDDSVPDATAIALAEDNGLFPNLEDNTLPLLNGDDSNISLDNAVENFTSLSDDLVLSAPLDTPSIIQLKEDVDLLGQDQLQLFSPSHCQIIQEDKESTQETDQGQMPCSQGRVVNSDSEVMKLLKAPHITVPTMARTRAMDRGITSAAATPTVDVTRRSKMRGKSKSTILLPDSVIPTMSRKSDSVGANLAKASTIRKLLRGSTDSESNSPRASPSRTSSREVKRLNLSQYRQRVKQHGAAASEDSNDSCSSSTIEDTNHNFKVSLSYFNAITDHDYCQNVPSCKAQVVSEVSKKTAKHEASQADDPNCMLKSLLLNKNLSEELKEQAIKDRAVTQQNMRTVPVPQNLESVIPLDSSSSSSSLSSSICENNNKKQLSEPDTKRFSRHNSEEKMDTEPVLGGESEFAKVPTNRQNSEQISQVNQNSKQISSDSQDIGQISPSMQIARKLSPNMLKSGQISSESQEAGQISLDSQDAGQISLDSQDAGQISLDSQDAGQISLDSQDTGQISLDSQDAGQISLDSQDAEQISLERQDAGQILANRQNARQILADRPNLGQISPDKQNSRQFSADRWNSRRLSPDRKRSERSESHNKGTDIVIDKLPSYCTALALEPIPGMKMKKGMSVTNLLEKSIPCCDRDPSPERTGPVFDKVPAYFSCFTNSTKYDRSDPLQLDTEKEAYPWDRIRSNLSSNSSSRRQSPVFVVSDRLSRSRSSSSSSSLSRSPSGSRAWHRGGDGGSLSSPSRSRTRSRSRSRDRYWQKYREEMRVKREREKRQRIEERRIVYIGRIPNDMTKQMMRRQFEHFGDIEEVSVHFREHGDNYGFVTYKYTCDAYAAIERGNRLDGCENFDLCFGGRREFCKTGYADLDGDKEDEEEMGSVLGRSYNDLDFDTLLKQATKKIKKC</sequence>
<feature type="compositionally biased region" description="Low complexity" evidence="9">
    <location>
        <begin position="912"/>
        <end position="929"/>
    </location>
</feature>
<feature type="compositionally biased region" description="Low complexity" evidence="9">
    <location>
        <begin position="626"/>
        <end position="636"/>
    </location>
</feature>
<feature type="compositionally biased region" description="Basic and acidic residues" evidence="9">
    <location>
        <begin position="779"/>
        <end position="795"/>
    </location>
</feature>
<evidence type="ECO:0000256" key="5">
    <source>
        <dbReference type="ARBA" id="ARBA00023159"/>
    </source>
</evidence>
<comment type="caution">
    <text evidence="11">The sequence shown here is derived from an EMBL/GenBank/DDBJ whole genome shotgun (WGS) entry which is preliminary data.</text>
</comment>
<evidence type="ECO:0000256" key="7">
    <source>
        <dbReference type="ARBA" id="ARBA00023242"/>
    </source>
</evidence>
<proteinExistence type="predicted"/>
<comment type="subcellular location">
    <subcellularLocation>
        <location evidence="1">Nucleus</location>
    </subcellularLocation>
</comment>
<evidence type="ECO:0000313" key="12">
    <source>
        <dbReference type="Proteomes" id="UP001208570"/>
    </source>
</evidence>
<dbReference type="PANTHER" id="PTHR15528:SF11">
    <property type="entry name" value="FI18188P1"/>
    <property type="match status" value="1"/>
</dbReference>
<evidence type="ECO:0000259" key="10">
    <source>
        <dbReference type="PROSITE" id="PS50102"/>
    </source>
</evidence>
<dbReference type="InterPro" id="IPR012677">
    <property type="entry name" value="Nucleotide-bd_a/b_plait_sf"/>
</dbReference>
<dbReference type="Gene3D" id="3.30.70.330">
    <property type="match status" value="1"/>
</dbReference>
<evidence type="ECO:0000256" key="6">
    <source>
        <dbReference type="ARBA" id="ARBA00023163"/>
    </source>
</evidence>
<keyword evidence="2" id="KW-0597">Phosphoprotein</keyword>
<feature type="compositionally biased region" description="Basic and acidic residues" evidence="9">
    <location>
        <begin position="572"/>
        <end position="596"/>
    </location>
</feature>
<keyword evidence="7" id="KW-0539">Nucleus</keyword>
<dbReference type="SMART" id="SM00360">
    <property type="entry name" value="RRM"/>
    <property type="match status" value="1"/>
</dbReference>
<dbReference type="GO" id="GO:0003712">
    <property type="term" value="F:transcription coregulator activity"/>
    <property type="evidence" value="ECO:0007669"/>
    <property type="project" value="InterPro"/>
</dbReference>
<gene>
    <name evidence="11" type="ORF">LSH36_274g05021</name>
</gene>
<dbReference type="SUPFAM" id="SSF54928">
    <property type="entry name" value="RNA-binding domain, RBD"/>
    <property type="match status" value="1"/>
</dbReference>
<feature type="region of interest" description="Disordered" evidence="9">
    <location>
        <begin position="400"/>
        <end position="456"/>
    </location>
</feature>
<dbReference type="AlphaFoldDB" id="A0AAD9N4Q4"/>
<evidence type="ECO:0000256" key="8">
    <source>
        <dbReference type="PROSITE-ProRule" id="PRU00176"/>
    </source>
</evidence>
<dbReference type="GO" id="GO:0005634">
    <property type="term" value="C:nucleus"/>
    <property type="evidence" value="ECO:0007669"/>
    <property type="project" value="UniProtKB-SubCell"/>
</dbReference>
<evidence type="ECO:0000256" key="1">
    <source>
        <dbReference type="ARBA" id="ARBA00004123"/>
    </source>
</evidence>
<evidence type="ECO:0000256" key="3">
    <source>
        <dbReference type="ARBA" id="ARBA00022884"/>
    </source>
</evidence>
<reference evidence="11" key="1">
    <citation type="journal article" date="2023" name="Mol. Biol. Evol.">
        <title>Third-Generation Sequencing Reveals the Adaptive Role of the Epigenome in Three Deep-Sea Polychaetes.</title>
        <authorList>
            <person name="Perez M."/>
            <person name="Aroh O."/>
            <person name="Sun Y."/>
            <person name="Lan Y."/>
            <person name="Juniper S.K."/>
            <person name="Young C.R."/>
            <person name="Angers B."/>
            <person name="Qian P.Y."/>
        </authorList>
    </citation>
    <scope>NUCLEOTIDE SEQUENCE</scope>
    <source>
        <strain evidence="11">P08H-3</strain>
    </source>
</reference>
<feature type="domain" description="RRM" evidence="10">
    <location>
        <begin position="982"/>
        <end position="1057"/>
    </location>
</feature>